<organism evidence="1 2">
    <name type="scientific">Linderina macrospora</name>
    <dbReference type="NCBI Taxonomy" id="4868"/>
    <lineage>
        <taxon>Eukaryota</taxon>
        <taxon>Fungi</taxon>
        <taxon>Fungi incertae sedis</taxon>
        <taxon>Zoopagomycota</taxon>
        <taxon>Kickxellomycotina</taxon>
        <taxon>Kickxellomycetes</taxon>
        <taxon>Kickxellales</taxon>
        <taxon>Kickxellaceae</taxon>
        <taxon>Linderina</taxon>
    </lineage>
</organism>
<sequence>ARSALEVSGGNMRKAIQLLREQTSAERQMHSQQAQRSRHQHNSNNEDSSDDDGTGYSYRPQQQQRQARDAFANGPDSLVAAANEIGASVWKQANSLFAFGKKKISEMQESLQDQRRRADTDELWKSGWPSKNPNMQRYRDESSDEEEVYVSSRRRAAQQPRSAEPQRQQHQHPHPHQHQQQQQQQRPAVAGRSQQEASAFIDFGDEIGSAPPPAQQQQRKAQPPPVQQHQPAQHQQYRQPPPATRATQATVTATPVPQLPAGVLRESRKIKNTANDKFKLGQFGDAVAGYTLAIKRISQHSSDHPLLIVLYNNRALAHSRNGDAKQSLVDCSSSLELYAKYRAHGSISLDYNDGSGSETIALEDQRVKSLQRRAEAHEASERYQDAYDDWKLLRENARDPTSRQQAVRGIQGCEKALGIAQPAKKQPAKKPEPQRPEDLANVFASISMAHVKNTGGPAAIGVENSAAVGEMRRQERAKQEEDAQRLAINDEVDAMLAQWRDGKRQNIRALLSSLHTLLPAFKPIGMHEILEPNKVKRAYMRAIARLHPDKLDKALDVKTKMISANVFSTLNEAWDAFKTQEGVS</sequence>
<keyword evidence="2" id="KW-1185">Reference proteome</keyword>
<protein>
    <submittedName>
        <fullName evidence="1">Auxilin-like clathrin-binding protein required for normal clathrin function</fullName>
    </submittedName>
</protein>
<dbReference type="EMBL" id="JANBPW010002780">
    <property type="protein sequence ID" value="KAJ1939639.1"/>
    <property type="molecule type" value="Genomic_DNA"/>
</dbReference>
<evidence type="ECO:0000313" key="2">
    <source>
        <dbReference type="Proteomes" id="UP001150603"/>
    </source>
</evidence>
<dbReference type="Proteomes" id="UP001150603">
    <property type="component" value="Unassembled WGS sequence"/>
</dbReference>
<feature type="non-terminal residue" evidence="1">
    <location>
        <position position="1"/>
    </location>
</feature>
<accession>A0ACC1J6V7</accession>
<name>A0ACC1J6V7_9FUNG</name>
<proteinExistence type="predicted"/>
<evidence type="ECO:0000313" key="1">
    <source>
        <dbReference type="EMBL" id="KAJ1939639.1"/>
    </source>
</evidence>
<gene>
    <name evidence="1" type="primary">SWA2</name>
    <name evidence="1" type="ORF">FBU59_004055</name>
</gene>
<reference evidence="1" key="1">
    <citation type="submission" date="2022-07" db="EMBL/GenBank/DDBJ databases">
        <title>Phylogenomic reconstructions and comparative analyses of Kickxellomycotina fungi.</title>
        <authorList>
            <person name="Reynolds N.K."/>
            <person name="Stajich J.E."/>
            <person name="Barry K."/>
            <person name="Grigoriev I.V."/>
            <person name="Crous P."/>
            <person name="Smith M.E."/>
        </authorList>
    </citation>
    <scope>NUCLEOTIDE SEQUENCE</scope>
    <source>
        <strain evidence="1">NRRL 5244</strain>
    </source>
</reference>
<comment type="caution">
    <text evidence="1">The sequence shown here is derived from an EMBL/GenBank/DDBJ whole genome shotgun (WGS) entry which is preliminary data.</text>
</comment>